<dbReference type="AlphaFoldDB" id="A0A940WMT1"/>
<organism evidence="2 3">
    <name type="scientific">Microbispora oryzae</name>
    <dbReference type="NCBI Taxonomy" id="2806554"/>
    <lineage>
        <taxon>Bacteria</taxon>
        <taxon>Bacillati</taxon>
        <taxon>Actinomycetota</taxon>
        <taxon>Actinomycetes</taxon>
        <taxon>Streptosporangiales</taxon>
        <taxon>Streptosporangiaceae</taxon>
        <taxon>Microbispora</taxon>
    </lineage>
</organism>
<sequence>MRHAPTYDATTNGQRLANLRRRRRLTQEQLGLAVGYATATIKAIEQGRRPLDRGSVILAFARALQCAPTDITGVPYLPDADPEAEHASSTIAAVHRALLMHGQVPRLAEQDVAAVDLDALAGRVRQAMIYRRDVTLARSGELLPGLLRDLQIAAHTLTGDQQRRAYRLLCYGYKCALSLARSLGHAAITTMAAERCRLAARQTDDPLLAAAAEWTWADEFIRVGEHDAAADIIDQALNDVSGAPADATQPEVLSLQGAFALKAALNSARAADAGGMTQGLEHAQRAADLLRADRDDYGLSFGPANVAIWSVSMQVELGRGREAVRRGERITLPTGYSGQRRSTLQIDLGRAHYMNGQREQALDCLLAAEQIAPQMTRLHPAVRETVGAMIRTAPRGRLAELGARVGVL</sequence>
<accession>A0A940WMT1</accession>
<dbReference type="InterPro" id="IPR010982">
    <property type="entry name" value="Lambda_DNA-bd_dom_sf"/>
</dbReference>
<dbReference type="RefSeq" id="WP_210154806.1">
    <property type="nucleotide sequence ID" value="NZ_JAFCNB010000003.1"/>
</dbReference>
<name>A0A940WMT1_9ACTN</name>
<evidence type="ECO:0000259" key="1">
    <source>
        <dbReference type="PROSITE" id="PS50943"/>
    </source>
</evidence>
<dbReference type="SMART" id="SM00530">
    <property type="entry name" value="HTH_XRE"/>
    <property type="match status" value="1"/>
</dbReference>
<dbReference type="GO" id="GO:0003677">
    <property type="term" value="F:DNA binding"/>
    <property type="evidence" value="ECO:0007669"/>
    <property type="project" value="InterPro"/>
</dbReference>
<comment type="caution">
    <text evidence="2">The sequence shown here is derived from an EMBL/GenBank/DDBJ whole genome shotgun (WGS) entry which is preliminary data.</text>
</comment>
<keyword evidence="3" id="KW-1185">Reference proteome</keyword>
<protein>
    <submittedName>
        <fullName evidence="2">Helix-turn-helix transcriptional regulator</fullName>
    </submittedName>
</protein>
<proteinExistence type="predicted"/>
<gene>
    <name evidence="2" type="ORF">JOL79_06740</name>
</gene>
<evidence type="ECO:0000313" key="2">
    <source>
        <dbReference type="EMBL" id="MBP2703494.1"/>
    </source>
</evidence>
<dbReference type="CDD" id="cd00093">
    <property type="entry name" value="HTH_XRE"/>
    <property type="match status" value="1"/>
</dbReference>
<reference evidence="2" key="1">
    <citation type="submission" date="2021-02" db="EMBL/GenBank/DDBJ databases">
        <title>Draft genome sequence of Microbispora sp. RL4-1S isolated from rice leaves in Thailand.</title>
        <authorList>
            <person name="Muangham S."/>
            <person name="Duangmal K."/>
        </authorList>
    </citation>
    <scope>NUCLEOTIDE SEQUENCE</scope>
    <source>
        <strain evidence="2">RL4-1S</strain>
    </source>
</reference>
<dbReference type="Pfam" id="PF13560">
    <property type="entry name" value="HTH_31"/>
    <property type="match status" value="1"/>
</dbReference>
<dbReference type="EMBL" id="JAFCNB010000003">
    <property type="protein sequence ID" value="MBP2703494.1"/>
    <property type="molecule type" value="Genomic_DNA"/>
</dbReference>
<dbReference type="Proteomes" id="UP000674234">
    <property type="component" value="Unassembled WGS sequence"/>
</dbReference>
<dbReference type="SUPFAM" id="SSF47413">
    <property type="entry name" value="lambda repressor-like DNA-binding domains"/>
    <property type="match status" value="1"/>
</dbReference>
<dbReference type="InterPro" id="IPR001387">
    <property type="entry name" value="Cro/C1-type_HTH"/>
</dbReference>
<evidence type="ECO:0000313" key="3">
    <source>
        <dbReference type="Proteomes" id="UP000674234"/>
    </source>
</evidence>
<feature type="domain" description="HTH cro/C1-type" evidence="1">
    <location>
        <begin position="16"/>
        <end position="71"/>
    </location>
</feature>
<dbReference type="PROSITE" id="PS50943">
    <property type="entry name" value="HTH_CROC1"/>
    <property type="match status" value="1"/>
</dbReference>
<dbReference type="Gene3D" id="1.10.260.40">
    <property type="entry name" value="lambda repressor-like DNA-binding domains"/>
    <property type="match status" value="1"/>
</dbReference>